<evidence type="ECO:0000256" key="8">
    <source>
        <dbReference type="ARBA" id="ARBA00022737"/>
    </source>
</evidence>
<dbReference type="InterPro" id="IPR026017">
    <property type="entry name" value="Lumazine-bd_dom"/>
</dbReference>
<keyword evidence="8" id="KW-0677">Repeat</keyword>
<accession>W8JPY5</accession>
<proteinExistence type="predicted"/>
<dbReference type="NCBIfam" id="NF009566">
    <property type="entry name" value="PRK13020.1"/>
    <property type="match status" value="1"/>
</dbReference>
<dbReference type="PIRSF" id="PIRSF000498">
    <property type="entry name" value="Riboflavin_syn_A"/>
    <property type="match status" value="1"/>
</dbReference>
<evidence type="ECO:0000256" key="3">
    <source>
        <dbReference type="ARBA" id="ARBA00004887"/>
    </source>
</evidence>
<dbReference type="RefSeq" id="WP_038499985.1">
    <property type="nucleotide sequence ID" value="NZ_CP006571.1"/>
</dbReference>
<feature type="domain" description="Lumazine-binding" evidence="11">
    <location>
        <begin position="101"/>
        <end position="193"/>
    </location>
</feature>
<feature type="repeat" description="Lumazine-binding" evidence="10">
    <location>
        <begin position="1"/>
        <end position="100"/>
    </location>
</feature>
<evidence type="ECO:0000259" key="11">
    <source>
        <dbReference type="PROSITE" id="PS51177"/>
    </source>
</evidence>
<name>W8JPY5_9CHLA</name>
<dbReference type="STRING" id="1229831.M832_00440"/>
<dbReference type="GO" id="GO:0004746">
    <property type="term" value="F:riboflavin synthase activity"/>
    <property type="evidence" value="ECO:0007669"/>
    <property type="project" value="UniProtKB-UniRule"/>
</dbReference>
<evidence type="ECO:0000313" key="13">
    <source>
        <dbReference type="Proteomes" id="UP000019433"/>
    </source>
</evidence>
<dbReference type="NCBIfam" id="NF006767">
    <property type="entry name" value="PRK09289.1"/>
    <property type="match status" value="1"/>
</dbReference>
<evidence type="ECO:0000256" key="4">
    <source>
        <dbReference type="ARBA" id="ARBA00012827"/>
    </source>
</evidence>
<gene>
    <name evidence="12" type="primary">ribE</name>
    <name evidence="12" type="ORF">M832_00440</name>
</gene>
<evidence type="ECO:0000256" key="7">
    <source>
        <dbReference type="ARBA" id="ARBA00022679"/>
    </source>
</evidence>
<dbReference type="HOGENOM" id="CLU_034388_0_1_0"/>
<evidence type="ECO:0000256" key="2">
    <source>
        <dbReference type="ARBA" id="ARBA00002803"/>
    </source>
</evidence>
<dbReference type="InterPro" id="IPR001783">
    <property type="entry name" value="Lumazine-bd"/>
</dbReference>
<evidence type="ECO:0000256" key="6">
    <source>
        <dbReference type="ARBA" id="ARBA00022619"/>
    </source>
</evidence>
<dbReference type="EMBL" id="CP006571">
    <property type="protein sequence ID" value="AHK62918.1"/>
    <property type="molecule type" value="Genomic_DNA"/>
</dbReference>
<evidence type="ECO:0000256" key="9">
    <source>
        <dbReference type="NCBIfam" id="TIGR00187"/>
    </source>
</evidence>
<dbReference type="Proteomes" id="UP000019433">
    <property type="component" value="Chromosome"/>
</dbReference>
<comment type="catalytic activity">
    <reaction evidence="1">
        <text>2 6,7-dimethyl-8-(1-D-ribityl)lumazine + H(+) = 5-amino-6-(D-ribitylamino)uracil + riboflavin</text>
        <dbReference type="Rhea" id="RHEA:20772"/>
        <dbReference type="ChEBI" id="CHEBI:15378"/>
        <dbReference type="ChEBI" id="CHEBI:15934"/>
        <dbReference type="ChEBI" id="CHEBI:57986"/>
        <dbReference type="ChEBI" id="CHEBI:58201"/>
        <dbReference type="EC" id="2.5.1.9"/>
    </reaction>
</comment>
<keyword evidence="7 12" id="KW-0808">Transferase</keyword>
<organism evidence="12 13">
    <name type="scientific">Chlamydia avium 10DC88</name>
    <dbReference type="NCBI Taxonomy" id="1229831"/>
    <lineage>
        <taxon>Bacteria</taxon>
        <taxon>Pseudomonadati</taxon>
        <taxon>Chlamydiota</taxon>
        <taxon>Chlamydiia</taxon>
        <taxon>Chlamydiales</taxon>
        <taxon>Chlamydiaceae</taxon>
        <taxon>Chlamydia/Chlamydophila group</taxon>
        <taxon>Chlamydia</taxon>
    </lineage>
</organism>
<protein>
    <recommendedName>
        <fullName evidence="5 9">Riboflavin synthase</fullName>
        <ecNumber evidence="4 9">2.5.1.9</ecNumber>
    </recommendedName>
</protein>
<dbReference type="InterPro" id="IPR017938">
    <property type="entry name" value="Riboflavin_synthase-like_b-brl"/>
</dbReference>
<dbReference type="Gene3D" id="2.40.30.20">
    <property type="match status" value="2"/>
</dbReference>
<comment type="pathway">
    <text evidence="3">Cofactor biosynthesis; riboflavin biosynthesis; riboflavin from 2-hydroxy-3-oxobutyl phosphate and 5-amino-6-(D-ribitylamino)uracil: step 2/2.</text>
</comment>
<evidence type="ECO:0000256" key="5">
    <source>
        <dbReference type="ARBA" id="ARBA00013950"/>
    </source>
</evidence>
<comment type="function">
    <text evidence="2">Catalyzes the dismutation of two molecules of 6,7-dimethyl-8-ribityllumazine, resulting in the formation of riboflavin and 5-amino-6-(D-ribitylamino)uracil.</text>
</comment>
<dbReference type="eggNOG" id="COG0307">
    <property type="taxonomic scope" value="Bacteria"/>
</dbReference>
<evidence type="ECO:0000313" key="12">
    <source>
        <dbReference type="EMBL" id="AHK62918.1"/>
    </source>
</evidence>
<dbReference type="KEGG" id="cav:M832_00440"/>
<feature type="domain" description="Lumazine-binding" evidence="11">
    <location>
        <begin position="1"/>
        <end position="100"/>
    </location>
</feature>
<dbReference type="InterPro" id="IPR023366">
    <property type="entry name" value="ATP_synth_asu-like_sf"/>
</dbReference>
<dbReference type="AlphaFoldDB" id="W8JPY5"/>
<dbReference type="EC" id="2.5.1.9" evidence="4 9"/>
<evidence type="ECO:0000256" key="1">
    <source>
        <dbReference type="ARBA" id="ARBA00000968"/>
    </source>
</evidence>
<keyword evidence="6" id="KW-0686">Riboflavin biosynthesis</keyword>
<dbReference type="PANTHER" id="PTHR21098">
    <property type="entry name" value="RIBOFLAVIN SYNTHASE ALPHA CHAIN"/>
    <property type="match status" value="1"/>
</dbReference>
<feature type="repeat" description="Lumazine-binding" evidence="10">
    <location>
        <begin position="101"/>
        <end position="193"/>
    </location>
</feature>
<dbReference type="GO" id="GO:0009231">
    <property type="term" value="P:riboflavin biosynthetic process"/>
    <property type="evidence" value="ECO:0007669"/>
    <property type="project" value="UniProtKB-KW"/>
</dbReference>
<dbReference type="PROSITE" id="PS51177">
    <property type="entry name" value="LUMAZINE_BIND"/>
    <property type="match status" value="2"/>
</dbReference>
<evidence type="ECO:0000256" key="10">
    <source>
        <dbReference type="PROSITE-ProRule" id="PRU00524"/>
    </source>
</evidence>
<dbReference type="CDD" id="cd00402">
    <property type="entry name" value="Riboflavin_synthase_like"/>
    <property type="match status" value="1"/>
</dbReference>
<dbReference type="NCBIfam" id="TIGR00187">
    <property type="entry name" value="ribE"/>
    <property type="match status" value="1"/>
</dbReference>
<dbReference type="FunFam" id="2.40.30.20:FF:000003">
    <property type="entry name" value="Riboflavin synthase, alpha subunit"/>
    <property type="match status" value="1"/>
</dbReference>
<dbReference type="PANTHER" id="PTHR21098:SF0">
    <property type="entry name" value="RIBOFLAVIN SYNTHASE"/>
    <property type="match status" value="1"/>
</dbReference>
<sequence length="200" mass="21940">MFSGIVQELGTVAAIQTKYKNHELSLAICCSPQCVTGLQIGYSVAIDGVCLTVVDYDLSGKMFFDIIPETLECTTLGEYKVGRGVNIERSLKSGDEIGGHMVSGHVCGVAEIICIEKNRYDFHVPHALAYYLFSKGFVAIDGISLTISAVDGDRMSIGLIPETLSRTTLGYKRERDRVNIEPDMSVKTQVDALRRLHCTQ</sequence>
<dbReference type="Pfam" id="PF00677">
    <property type="entry name" value="Lum_binding"/>
    <property type="match status" value="2"/>
</dbReference>
<reference evidence="12 13" key="1">
    <citation type="journal article" date="2014" name="Syst. Appl. Microbiol.">
        <title>Evidence for the existence of two new members of the family Chlamydiaceae and proposal of Chlamydia avium sp. nov. and Chlamydia gallinacea sp. nov.</title>
        <authorList>
            <person name="Sachse K."/>
            <person name="Laroucau K."/>
            <person name="Riege K."/>
            <person name="Wehner S."/>
            <person name="Dilcher M."/>
            <person name="Creasy H.H."/>
            <person name="Weidmann M."/>
            <person name="Myers G."/>
            <person name="Vorimore F."/>
            <person name="Vicari N."/>
            <person name="Magnino S."/>
            <person name="Liebler-Tenorio E."/>
            <person name="Ruettger A."/>
            <person name="Bavoil P.M."/>
            <person name="Hufert F.T."/>
            <person name="Rossello-Mora R."/>
            <person name="Marz M."/>
        </authorList>
    </citation>
    <scope>NUCLEOTIDE SEQUENCE [LARGE SCALE GENOMIC DNA]</scope>
    <source>
        <strain evidence="12 13">10DC88</strain>
    </source>
</reference>
<dbReference type="SUPFAM" id="SSF63380">
    <property type="entry name" value="Riboflavin synthase domain-like"/>
    <property type="match status" value="2"/>
</dbReference>
<dbReference type="PATRIC" id="fig|1229831.3.peg.44"/>